<dbReference type="Pfam" id="PF22936">
    <property type="entry name" value="Pol_BBD"/>
    <property type="match status" value="1"/>
</dbReference>
<dbReference type="InterPro" id="IPR001584">
    <property type="entry name" value="Integrase_cat-core"/>
</dbReference>
<dbReference type="PANTHER" id="PTHR42648">
    <property type="entry name" value="TRANSPOSASE, PUTATIVE-RELATED"/>
    <property type="match status" value="1"/>
</dbReference>
<dbReference type="PANTHER" id="PTHR42648:SF30">
    <property type="entry name" value="RIBONUCLEASE H-LIKE DOMAIN, GAG-PRE-INTEGRASE DOMAIN PROTEIN-RELATED"/>
    <property type="match status" value="1"/>
</dbReference>
<dbReference type="InterPro" id="IPR036397">
    <property type="entry name" value="RNaseH_sf"/>
</dbReference>
<gene>
    <name evidence="7" type="ORF">OSB04_027639</name>
</gene>
<dbReference type="Pfam" id="PF13976">
    <property type="entry name" value="gag_pre-integrs"/>
    <property type="match status" value="1"/>
</dbReference>
<evidence type="ECO:0000256" key="3">
    <source>
        <dbReference type="ARBA" id="ARBA00022750"/>
    </source>
</evidence>
<dbReference type="EMBL" id="JARYMX010000007">
    <property type="protein sequence ID" value="KAJ9541133.1"/>
    <property type="molecule type" value="Genomic_DNA"/>
</dbReference>
<dbReference type="InterPro" id="IPR057670">
    <property type="entry name" value="SH3_retrovirus"/>
</dbReference>
<dbReference type="Pfam" id="PF07727">
    <property type="entry name" value="RVT_2"/>
    <property type="match status" value="1"/>
</dbReference>
<dbReference type="InterPro" id="IPR039537">
    <property type="entry name" value="Retrotran_Ty1/copia-like"/>
</dbReference>
<evidence type="ECO:0000256" key="4">
    <source>
        <dbReference type="ARBA" id="ARBA00022801"/>
    </source>
</evidence>
<evidence type="ECO:0000256" key="5">
    <source>
        <dbReference type="SAM" id="MobiDB-lite"/>
    </source>
</evidence>
<dbReference type="GO" id="GO:0046872">
    <property type="term" value="F:metal ion binding"/>
    <property type="evidence" value="ECO:0007669"/>
    <property type="project" value="UniProtKB-KW"/>
</dbReference>
<dbReference type="InterPro" id="IPR013103">
    <property type="entry name" value="RVT_2"/>
</dbReference>
<feature type="region of interest" description="Disordered" evidence="5">
    <location>
        <begin position="450"/>
        <end position="536"/>
    </location>
</feature>
<comment type="caution">
    <text evidence="7">The sequence shown here is derived from an EMBL/GenBank/DDBJ whole genome shotgun (WGS) entry which is preliminary data.</text>
</comment>
<dbReference type="InterPro" id="IPR025724">
    <property type="entry name" value="GAG-pre-integrase_dom"/>
</dbReference>
<organism evidence="7 8">
    <name type="scientific">Centaurea solstitialis</name>
    <name type="common">yellow star-thistle</name>
    <dbReference type="NCBI Taxonomy" id="347529"/>
    <lineage>
        <taxon>Eukaryota</taxon>
        <taxon>Viridiplantae</taxon>
        <taxon>Streptophyta</taxon>
        <taxon>Embryophyta</taxon>
        <taxon>Tracheophyta</taxon>
        <taxon>Spermatophyta</taxon>
        <taxon>Magnoliopsida</taxon>
        <taxon>eudicotyledons</taxon>
        <taxon>Gunneridae</taxon>
        <taxon>Pentapetalae</taxon>
        <taxon>asterids</taxon>
        <taxon>campanulids</taxon>
        <taxon>Asterales</taxon>
        <taxon>Asteraceae</taxon>
        <taxon>Carduoideae</taxon>
        <taxon>Cardueae</taxon>
        <taxon>Centaureinae</taxon>
        <taxon>Centaurea</taxon>
    </lineage>
</organism>
<dbReference type="GO" id="GO:0015074">
    <property type="term" value="P:DNA integration"/>
    <property type="evidence" value="ECO:0007669"/>
    <property type="project" value="InterPro"/>
</dbReference>
<dbReference type="AlphaFoldDB" id="A0AA38SZ55"/>
<feature type="domain" description="Integrase catalytic" evidence="6">
    <location>
        <begin position="222"/>
        <end position="374"/>
    </location>
</feature>
<keyword evidence="2" id="KW-0479">Metal-binding</keyword>
<dbReference type="InterPro" id="IPR012337">
    <property type="entry name" value="RNaseH-like_sf"/>
</dbReference>
<reference evidence="7" key="1">
    <citation type="submission" date="2023-03" db="EMBL/GenBank/DDBJ databases">
        <title>Chromosome-scale reference genome and RAD-based genetic map of yellow starthistle (Centaurea solstitialis) reveal putative structural variation and QTLs associated with invader traits.</title>
        <authorList>
            <person name="Reatini B."/>
            <person name="Cang F.A."/>
            <person name="Jiang Q."/>
            <person name="Mckibben M.T.W."/>
            <person name="Barker M.S."/>
            <person name="Rieseberg L.H."/>
            <person name="Dlugosch K.M."/>
        </authorList>
    </citation>
    <scope>NUCLEOTIDE SEQUENCE</scope>
    <source>
        <strain evidence="7">CAN-66</strain>
        <tissue evidence="7">Leaf</tissue>
    </source>
</reference>
<dbReference type="InterPro" id="IPR043502">
    <property type="entry name" value="DNA/RNA_pol_sf"/>
</dbReference>
<name>A0AA38SZ55_9ASTR</name>
<dbReference type="InterPro" id="IPR054722">
    <property type="entry name" value="PolX-like_BBD"/>
</dbReference>
<proteinExistence type="predicted"/>
<sequence length="753" mass="85073">MDPLPTINGTRPHLNLQTALNAMSPVDLHQAFTNLQVPQDSNWYMDTGAAAHLTANPGKITTPMTFSSNTIFVGNGHRLPISGSGNSLLPILNKTYRLLNIQHAPTIIKDLLSVRQFTRDNHVSIEFDPYGFSLKDLKTGTHLSRHNSTGDLYPFSPPTQALSTSSSAPLWHNRLGHPGANILDFLSRHAIIDCNKTSNSFVCPLCQLANSKRLPFSESNSITFAPFDLIHCDLWTSPVLSNYGYKYYMVLIDNFSQYVWIYPLKYKSETFSTFAKFHKLETPRGEFDNNNFKTFAQTHGLIMRFSCPQTSPQNGKAERMIRRLNDIIRSVLIHAHMPPTFWVEALHTATYLHNILPSKRLRYTTPAYILFHRHPTYDHLRVFGCACYPNTSATQPHKLHPRSIRCIFLGYPPGYRGYRCLDPNTGRVHISRHVTFDEHTFPFNHPSTPTTYTFLDEDPSPFPSPQLYPTVPILQTTQPDPPLTQPSGPQPPTSPLPKSTPAQSDSPVHPASPIQPIVPAATSITHPPPPLNTHSMTTRAKQGVFKPNPKYSLSTTHTSNNISPVPTSYLKALSDPNWLRAMNSEFSALQENHTWDLVPRPSDSPVIRCMWLFRHKFKSDGTLERYKARLVVNGKSQTVGIDCHDTFSLVVKPATIRTVLSLDVSKQWPIHQLDVKNAFLHGHLEETVYMHQPPGFVNANALSHVCRLRKSLYGLKQAPRAWYTRFSTFLLSRGFRNSICDTSLFIYRQGGRM</sequence>
<dbReference type="Pfam" id="PF25597">
    <property type="entry name" value="SH3_retrovirus"/>
    <property type="match status" value="1"/>
</dbReference>
<evidence type="ECO:0000313" key="7">
    <source>
        <dbReference type="EMBL" id="KAJ9541133.1"/>
    </source>
</evidence>
<dbReference type="PROSITE" id="PS50994">
    <property type="entry name" value="INTEGRASE"/>
    <property type="match status" value="1"/>
</dbReference>
<keyword evidence="8" id="KW-1185">Reference proteome</keyword>
<keyword evidence="1" id="KW-0645">Protease</keyword>
<evidence type="ECO:0000256" key="1">
    <source>
        <dbReference type="ARBA" id="ARBA00022670"/>
    </source>
</evidence>
<dbReference type="SUPFAM" id="SSF56672">
    <property type="entry name" value="DNA/RNA polymerases"/>
    <property type="match status" value="1"/>
</dbReference>
<dbReference type="GO" id="GO:0003676">
    <property type="term" value="F:nucleic acid binding"/>
    <property type="evidence" value="ECO:0007669"/>
    <property type="project" value="InterPro"/>
</dbReference>
<accession>A0AA38SZ55</accession>
<evidence type="ECO:0000256" key="2">
    <source>
        <dbReference type="ARBA" id="ARBA00022723"/>
    </source>
</evidence>
<evidence type="ECO:0000313" key="8">
    <source>
        <dbReference type="Proteomes" id="UP001172457"/>
    </source>
</evidence>
<keyword evidence="3" id="KW-0064">Aspartyl protease</keyword>
<dbReference type="Gene3D" id="3.30.420.10">
    <property type="entry name" value="Ribonuclease H-like superfamily/Ribonuclease H"/>
    <property type="match status" value="1"/>
</dbReference>
<evidence type="ECO:0000259" key="6">
    <source>
        <dbReference type="PROSITE" id="PS50994"/>
    </source>
</evidence>
<dbReference type="SUPFAM" id="SSF53098">
    <property type="entry name" value="Ribonuclease H-like"/>
    <property type="match status" value="1"/>
</dbReference>
<dbReference type="Proteomes" id="UP001172457">
    <property type="component" value="Chromosome 7"/>
</dbReference>
<keyword evidence="4" id="KW-0378">Hydrolase</keyword>
<dbReference type="GO" id="GO:0004190">
    <property type="term" value="F:aspartic-type endopeptidase activity"/>
    <property type="evidence" value="ECO:0007669"/>
    <property type="project" value="UniProtKB-KW"/>
</dbReference>
<feature type="compositionally biased region" description="Pro residues" evidence="5">
    <location>
        <begin position="479"/>
        <end position="495"/>
    </location>
</feature>
<protein>
    <recommendedName>
        <fullName evidence="6">Integrase catalytic domain-containing protein</fullName>
    </recommendedName>
</protein>
<dbReference type="GO" id="GO:0006508">
    <property type="term" value="P:proteolysis"/>
    <property type="evidence" value="ECO:0007669"/>
    <property type="project" value="UniProtKB-KW"/>
</dbReference>